<name>X1QC17_9ZZZZ</name>
<dbReference type="AlphaFoldDB" id="X1QC17"/>
<proteinExistence type="predicted"/>
<reference evidence="1" key="1">
    <citation type="journal article" date="2014" name="Front. Microbiol.">
        <title>High frequency of phylogenetically diverse reductive dehalogenase-homologous genes in deep subseafloor sedimentary metagenomes.</title>
        <authorList>
            <person name="Kawai M."/>
            <person name="Futagami T."/>
            <person name="Toyoda A."/>
            <person name="Takaki Y."/>
            <person name="Nishi S."/>
            <person name="Hori S."/>
            <person name="Arai W."/>
            <person name="Tsubouchi T."/>
            <person name="Morono Y."/>
            <person name="Uchiyama I."/>
            <person name="Ito T."/>
            <person name="Fujiyama A."/>
            <person name="Inagaki F."/>
            <person name="Takami H."/>
        </authorList>
    </citation>
    <scope>NUCLEOTIDE SEQUENCE</scope>
    <source>
        <strain evidence="1">Expedition CK06-06</strain>
    </source>
</reference>
<dbReference type="EMBL" id="BARW01003317">
    <property type="protein sequence ID" value="GAI65783.1"/>
    <property type="molecule type" value="Genomic_DNA"/>
</dbReference>
<evidence type="ECO:0000313" key="1">
    <source>
        <dbReference type="EMBL" id="GAI65783.1"/>
    </source>
</evidence>
<comment type="caution">
    <text evidence="1">The sequence shown here is derived from an EMBL/GenBank/DDBJ whole genome shotgun (WGS) entry which is preliminary data.</text>
</comment>
<accession>X1QC17</accession>
<organism evidence="1">
    <name type="scientific">marine sediment metagenome</name>
    <dbReference type="NCBI Taxonomy" id="412755"/>
    <lineage>
        <taxon>unclassified sequences</taxon>
        <taxon>metagenomes</taxon>
        <taxon>ecological metagenomes</taxon>
    </lineage>
</organism>
<gene>
    <name evidence="1" type="ORF">S12H4_08547</name>
</gene>
<protein>
    <submittedName>
        <fullName evidence="1">Uncharacterized protein</fullName>
    </submittedName>
</protein>
<sequence>MPKAGQHTPISDEEAEEWARRMVRDAEDLDTLWDADEWEDFTFYKLGIERGKYPSPAARDVLGRGRSYLAGEVMEGGFATARPFITRPEQVRIRDLVTGRFISWEDVQKAIVPFRPF</sequence>